<dbReference type="InterPro" id="IPR036397">
    <property type="entry name" value="RNaseH_sf"/>
</dbReference>
<dbReference type="Proteomes" id="UP000294616">
    <property type="component" value="Unassembled WGS sequence"/>
</dbReference>
<organism evidence="3 4">
    <name type="scientific">Albibacterium bauzanense</name>
    <dbReference type="NCBI Taxonomy" id="653929"/>
    <lineage>
        <taxon>Bacteria</taxon>
        <taxon>Pseudomonadati</taxon>
        <taxon>Bacteroidota</taxon>
        <taxon>Sphingobacteriia</taxon>
        <taxon>Sphingobacteriales</taxon>
        <taxon>Sphingobacteriaceae</taxon>
        <taxon>Albibacterium</taxon>
    </lineage>
</organism>
<protein>
    <submittedName>
        <fullName evidence="3">DNA polymerase-3 subunit epsilon</fullName>
    </submittedName>
</protein>
<dbReference type="GO" id="GO:0003676">
    <property type="term" value="F:nucleic acid binding"/>
    <property type="evidence" value="ECO:0007669"/>
    <property type="project" value="InterPro"/>
</dbReference>
<dbReference type="RefSeq" id="WP_132221260.1">
    <property type="nucleotide sequence ID" value="NZ_SMGO01000001.1"/>
</dbReference>
<dbReference type="InterPro" id="IPR046768">
    <property type="entry name" value="ExoX-like_C"/>
</dbReference>
<comment type="caution">
    <text evidence="3">The sequence shown here is derived from an EMBL/GenBank/DDBJ whole genome shotgun (WGS) entry which is preliminary data.</text>
</comment>
<evidence type="ECO:0000259" key="2">
    <source>
        <dbReference type="SMART" id="SM00479"/>
    </source>
</evidence>
<dbReference type="PANTHER" id="PTHR30231:SF41">
    <property type="entry name" value="DNA POLYMERASE III SUBUNIT EPSILON"/>
    <property type="match status" value="1"/>
</dbReference>
<accession>A0A4R1M0T4</accession>
<dbReference type="Gene3D" id="3.30.420.10">
    <property type="entry name" value="Ribonuclease H-like superfamily/Ribonuclease H"/>
    <property type="match status" value="1"/>
</dbReference>
<evidence type="ECO:0000256" key="1">
    <source>
        <dbReference type="SAM" id="MobiDB-lite"/>
    </source>
</evidence>
<dbReference type="OrthoDB" id="9791657at2"/>
<evidence type="ECO:0000313" key="4">
    <source>
        <dbReference type="Proteomes" id="UP000294616"/>
    </source>
</evidence>
<feature type="region of interest" description="Disordered" evidence="1">
    <location>
        <begin position="266"/>
        <end position="324"/>
    </location>
</feature>
<dbReference type="CDD" id="cd06127">
    <property type="entry name" value="DEDDh"/>
    <property type="match status" value="1"/>
</dbReference>
<evidence type="ECO:0000313" key="3">
    <source>
        <dbReference type="EMBL" id="TCK85225.1"/>
    </source>
</evidence>
<dbReference type="GO" id="GO:0045004">
    <property type="term" value="P:DNA replication proofreading"/>
    <property type="evidence" value="ECO:0007669"/>
    <property type="project" value="TreeGrafter"/>
</dbReference>
<dbReference type="InterPro" id="IPR013520">
    <property type="entry name" value="Ribonucl_H"/>
</dbReference>
<dbReference type="EMBL" id="SMGO01000001">
    <property type="protein sequence ID" value="TCK85225.1"/>
    <property type="molecule type" value="Genomic_DNA"/>
</dbReference>
<feature type="compositionally biased region" description="Polar residues" evidence="1">
    <location>
        <begin position="278"/>
        <end position="288"/>
    </location>
</feature>
<dbReference type="InterPro" id="IPR012337">
    <property type="entry name" value="RNaseH-like_sf"/>
</dbReference>
<dbReference type="AlphaFoldDB" id="A0A4R1M0T4"/>
<dbReference type="SMART" id="SM00479">
    <property type="entry name" value="EXOIII"/>
    <property type="match status" value="1"/>
</dbReference>
<dbReference type="GO" id="GO:0008408">
    <property type="term" value="F:3'-5' exonuclease activity"/>
    <property type="evidence" value="ECO:0007669"/>
    <property type="project" value="TreeGrafter"/>
</dbReference>
<reference evidence="3 4" key="1">
    <citation type="submission" date="2019-03" db="EMBL/GenBank/DDBJ databases">
        <title>Genomic Encyclopedia of Archaeal and Bacterial Type Strains, Phase II (KMG-II): from individual species to whole genera.</title>
        <authorList>
            <person name="Goeker M."/>
        </authorList>
    </citation>
    <scope>NUCLEOTIDE SEQUENCE [LARGE SCALE GENOMIC DNA]</scope>
    <source>
        <strain evidence="3 4">DSM 22554</strain>
    </source>
</reference>
<dbReference type="Pfam" id="PF00929">
    <property type="entry name" value="RNase_T"/>
    <property type="match status" value="1"/>
</dbReference>
<sequence length="324" mass="37052">MTLILKRPLVIFDLETTGVNVASDRIVEISALKANPDGTEETKTFRINPEMPIPLESSLIHGIYQEDIADAPTFREVAQELADFIGDADLGGYNSNRFDIPVLMEEFLRVNVPFDIENRFFVDVQNIFHQMEQRTLKAAYKFYCEKDLIDAHSAEADVIATFEVLKAQVLRYENKEWEDKSGKVSIPVKNDIEALHKFTNLNKTVDFAGRMVYDNEGIEIFSFGKHKGRAVEEIFKIEPSYYAWMMKGDFPMYTKTCLERIWNRSRQSQAKAPDAPKKSQQIGESSAQAKPPVKTERERPKESSKPPRPISADMLKSLQDKFGK</sequence>
<dbReference type="Pfam" id="PF20600">
    <property type="entry name" value="ExoX-like_C"/>
    <property type="match status" value="1"/>
</dbReference>
<proteinExistence type="predicted"/>
<name>A0A4R1M0T4_9SPHI</name>
<dbReference type="GO" id="GO:0005829">
    <property type="term" value="C:cytosol"/>
    <property type="evidence" value="ECO:0007669"/>
    <property type="project" value="TreeGrafter"/>
</dbReference>
<feature type="domain" description="Exonuclease" evidence="2">
    <location>
        <begin position="8"/>
        <end position="174"/>
    </location>
</feature>
<keyword evidence="4" id="KW-1185">Reference proteome</keyword>
<dbReference type="SUPFAM" id="SSF53098">
    <property type="entry name" value="Ribonuclease H-like"/>
    <property type="match status" value="1"/>
</dbReference>
<gene>
    <name evidence="3" type="ORF">C8N28_0526</name>
</gene>
<feature type="compositionally biased region" description="Basic and acidic residues" evidence="1">
    <location>
        <begin position="293"/>
        <end position="305"/>
    </location>
</feature>
<dbReference type="PANTHER" id="PTHR30231">
    <property type="entry name" value="DNA POLYMERASE III SUBUNIT EPSILON"/>
    <property type="match status" value="1"/>
</dbReference>